<dbReference type="Gene3D" id="2.40.170.20">
    <property type="entry name" value="TonB-dependent receptor, beta-barrel domain"/>
    <property type="match status" value="1"/>
</dbReference>
<evidence type="ECO:0000256" key="1">
    <source>
        <dbReference type="ARBA" id="ARBA00004571"/>
    </source>
</evidence>
<feature type="domain" description="TonB-dependent receptor plug" evidence="16">
    <location>
        <begin position="58"/>
        <end position="163"/>
    </location>
</feature>
<comment type="caution">
    <text evidence="17">The sequence shown here is derived from an EMBL/GenBank/DDBJ whole genome shotgun (WGS) entry which is preliminary data.</text>
</comment>
<evidence type="ECO:0000256" key="4">
    <source>
        <dbReference type="ARBA" id="ARBA00022452"/>
    </source>
</evidence>
<dbReference type="InterPro" id="IPR036942">
    <property type="entry name" value="Beta-barrel_TonB_sf"/>
</dbReference>
<evidence type="ECO:0000256" key="2">
    <source>
        <dbReference type="ARBA" id="ARBA00008143"/>
    </source>
</evidence>
<keyword evidence="6 14" id="KW-0732">Signal</keyword>
<reference evidence="17 18" key="1">
    <citation type="submission" date="2018-10" db="EMBL/GenBank/DDBJ databases">
        <title>Genomic Encyclopedia of Type Strains, Phase IV (KMG-IV): sequencing the most valuable type-strain genomes for metagenomic binning, comparative biology and taxonomic classification.</title>
        <authorList>
            <person name="Goeker M."/>
        </authorList>
    </citation>
    <scope>NUCLEOTIDE SEQUENCE [LARGE SCALE GENOMIC DNA]</scope>
    <source>
        <strain evidence="17 18">DSM 22228</strain>
    </source>
</reference>
<accession>A0A495RKA3</accession>
<comment type="subcellular location">
    <subcellularLocation>
        <location evidence="1 11">Cell outer membrane</location>
        <topology evidence="1 11">Multi-pass membrane protein</topology>
    </subcellularLocation>
</comment>
<keyword evidence="9 17" id="KW-0675">Receptor</keyword>
<gene>
    <name evidence="17" type="ORF">DES39_0986</name>
</gene>
<dbReference type="SUPFAM" id="SSF56935">
    <property type="entry name" value="Porins"/>
    <property type="match status" value="1"/>
</dbReference>
<keyword evidence="3 11" id="KW-0813">Transport</keyword>
<dbReference type="InterPro" id="IPR037066">
    <property type="entry name" value="Plug_dom_sf"/>
</dbReference>
<evidence type="ECO:0000256" key="7">
    <source>
        <dbReference type="ARBA" id="ARBA00023077"/>
    </source>
</evidence>
<dbReference type="GO" id="GO:0044718">
    <property type="term" value="P:siderophore transmembrane transport"/>
    <property type="evidence" value="ECO:0007669"/>
    <property type="project" value="TreeGrafter"/>
</dbReference>
<dbReference type="RefSeq" id="WP_121144620.1">
    <property type="nucleotide sequence ID" value="NZ_RBWY01000001.1"/>
</dbReference>
<keyword evidence="10 11" id="KW-0998">Cell outer membrane</keyword>
<dbReference type="PANTHER" id="PTHR30069">
    <property type="entry name" value="TONB-DEPENDENT OUTER MEMBRANE RECEPTOR"/>
    <property type="match status" value="1"/>
</dbReference>
<keyword evidence="8 11" id="KW-0472">Membrane</keyword>
<evidence type="ECO:0000256" key="5">
    <source>
        <dbReference type="ARBA" id="ARBA00022692"/>
    </source>
</evidence>
<dbReference type="EMBL" id="RBWY01000001">
    <property type="protein sequence ID" value="RKS87744.1"/>
    <property type="molecule type" value="Genomic_DNA"/>
</dbReference>
<dbReference type="InterPro" id="IPR039426">
    <property type="entry name" value="TonB-dep_rcpt-like"/>
</dbReference>
<evidence type="ECO:0000256" key="8">
    <source>
        <dbReference type="ARBA" id="ARBA00023136"/>
    </source>
</evidence>
<feature type="domain" description="TonB-dependent receptor-like beta-barrel" evidence="15">
    <location>
        <begin position="228"/>
        <end position="694"/>
    </location>
</feature>
<evidence type="ECO:0000256" key="3">
    <source>
        <dbReference type="ARBA" id="ARBA00022448"/>
    </source>
</evidence>
<proteinExistence type="inferred from homology"/>
<dbReference type="OrthoDB" id="9760620at2"/>
<feature type="region of interest" description="Disordered" evidence="13">
    <location>
        <begin position="440"/>
        <end position="463"/>
    </location>
</feature>
<dbReference type="GO" id="GO:0015344">
    <property type="term" value="F:siderophore uptake transmembrane transporter activity"/>
    <property type="evidence" value="ECO:0007669"/>
    <property type="project" value="TreeGrafter"/>
</dbReference>
<dbReference type="InterPro" id="IPR000531">
    <property type="entry name" value="Beta-barrel_TonB"/>
</dbReference>
<evidence type="ECO:0000259" key="15">
    <source>
        <dbReference type="Pfam" id="PF00593"/>
    </source>
</evidence>
<dbReference type="Proteomes" id="UP000278542">
    <property type="component" value="Unassembled WGS sequence"/>
</dbReference>
<feature type="signal peptide" evidence="14">
    <location>
        <begin position="1"/>
        <end position="26"/>
    </location>
</feature>
<dbReference type="GO" id="GO:0009279">
    <property type="term" value="C:cell outer membrane"/>
    <property type="evidence" value="ECO:0007669"/>
    <property type="project" value="UniProtKB-SubCell"/>
</dbReference>
<keyword evidence="5 11" id="KW-0812">Transmembrane</keyword>
<sequence length="721" mass="80939">MKLFRQACVSCFMPLLAAIPITEVSAQETVNSKAKNKVASALDTIIVTSERSEKSIWESPMPVAVVNSDEIKKQNGDSIIETLRDIPGVEISDNSLAGRKQIMIRGEEPSRVLILVDGQELTYHRSGHGSSAGVLIDMESVERIEVVKGPNSVLYGSQAIGGVVNFITRKGSEDQKKFNAHFKSIYNGATDGFTEQGSIYGTVDNFDYRLSGTYSDQGDRKTKEGRLKNTDFDNNSASAWLGYRLDQHKFGMSLEHYKVDTSTYYNLASGSPEIKEFSLKIPKLARDKIGLFYDYDVDSNLIDKIHVDGYYQRLERQFRNNILIVPIATMKIGTNTHTDDTQNSVGLTSQINWKLHPDINLITGAQYQRDDVKQTSLTQNTINTPIPSRDYVERSLQNNKWQQSTIAVFAQNDWSLTKDINWNIGIRQYWIESELKKGHSTQTKTPVSGSQTSTTTVDSPRTDHHHNFVVATGMTYQGIENTLLRASFAQGYVYPTLAHLYGITAAHSQVLYGNPDLKPEKSNNYEIGLRFNNNRWLIDSAIYYSDAKNYITDQYCNGSAICNGAVGSTNQYYINADKARTYGVELSIEYLDWDFVPYLTANYIRRQLHTSSYQTFDSGSPALSSTFGVKNSTIWDAINTDFDSNLFIRAATDTAKRSGDDTYHYSGWATLNFSLTASFGRERQYQIGIDLNNLLNKNYTTARETIPAAKFNTVISASLLF</sequence>
<comment type="similarity">
    <text evidence="2">Belongs to the TonB-dependent receptor family. Hemoglobin/haptoglobin binding protein subfamily.</text>
</comment>
<feature type="compositionally biased region" description="Polar residues" evidence="13">
    <location>
        <begin position="440"/>
        <end position="459"/>
    </location>
</feature>
<protein>
    <submittedName>
        <fullName evidence="17">Hemoglobin/transferrin/lactoferrin receptor protein</fullName>
    </submittedName>
</protein>
<keyword evidence="7 12" id="KW-0798">TonB box</keyword>
<evidence type="ECO:0000313" key="18">
    <source>
        <dbReference type="Proteomes" id="UP000278542"/>
    </source>
</evidence>
<keyword evidence="4 11" id="KW-1134">Transmembrane beta strand</keyword>
<dbReference type="PANTHER" id="PTHR30069:SF29">
    <property type="entry name" value="HEMOGLOBIN AND HEMOGLOBIN-HAPTOGLOBIN-BINDING PROTEIN 1-RELATED"/>
    <property type="match status" value="1"/>
</dbReference>
<evidence type="ECO:0000256" key="10">
    <source>
        <dbReference type="ARBA" id="ARBA00023237"/>
    </source>
</evidence>
<dbReference type="Pfam" id="PF07715">
    <property type="entry name" value="Plug"/>
    <property type="match status" value="1"/>
</dbReference>
<organism evidence="17 18">
    <name type="scientific">Orbus hercynius</name>
    <dbReference type="NCBI Taxonomy" id="593135"/>
    <lineage>
        <taxon>Bacteria</taxon>
        <taxon>Pseudomonadati</taxon>
        <taxon>Pseudomonadota</taxon>
        <taxon>Gammaproteobacteria</taxon>
        <taxon>Orbales</taxon>
        <taxon>Orbaceae</taxon>
        <taxon>Orbus</taxon>
    </lineage>
</organism>
<evidence type="ECO:0000259" key="16">
    <source>
        <dbReference type="Pfam" id="PF07715"/>
    </source>
</evidence>
<dbReference type="Pfam" id="PF00593">
    <property type="entry name" value="TonB_dep_Rec_b-barrel"/>
    <property type="match status" value="1"/>
</dbReference>
<evidence type="ECO:0000256" key="9">
    <source>
        <dbReference type="ARBA" id="ARBA00023170"/>
    </source>
</evidence>
<dbReference type="InterPro" id="IPR012910">
    <property type="entry name" value="Plug_dom"/>
</dbReference>
<feature type="chain" id="PRO_5019802682" evidence="14">
    <location>
        <begin position="27"/>
        <end position="721"/>
    </location>
</feature>
<dbReference type="Gene3D" id="2.170.130.10">
    <property type="entry name" value="TonB-dependent receptor, plug domain"/>
    <property type="match status" value="1"/>
</dbReference>
<name>A0A495RKA3_9GAMM</name>
<dbReference type="AlphaFoldDB" id="A0A495RKA3"/>
<evidence type="ECO:0000256" key="14">
    <source>
        <dbReference type="SAM" id="SignalP"/>
    </source>
</evidence>
<evidence type="ECO:0000313" key="17">
    <source>
        <dbReference type="EMBL" id="RKS87744.1"/>
    </source>
</evidence>
<evidence type="ECO:0000256" key="11">
    <source>
        <dbReference type="PROSITE-ProRule" id="PRU01360"/>
    </source>
</evidence>
<dbReference type="PROSITE" id="PS52016">
    <property type="entry name" value="TONB_DEPENDENT_REC_3"/>
    <property type="match status" value="1"/>
</dbReference>
<dbReference type="CDD" id="cd01347">
    <property type="entry name" value="ligand_gated_channel"/>
    <property type="match status" value="1"/>
</dbReference>
<keyword evidence="18" id="KW-1185">Reference proteome</keyword>
<evidence type="ECO:0000256" key="6">
    <source>
        <dbReference type="ARBA" id="ARBA00022729"/>
    </source>
</evidence>
<evidence type="ECO:0000256" key="12">
    <source>
        <dbReference type="RuleBase" id="RU003357"/>
    </source>
</evidence>
<evidence type="ECO:0000256" key="13">
    <source>
        <dbReference type="SAM" id="MobiDB-lite"/>
    </source>
</evidence>